<dbReference type="AlphaFoldDB" id="A0A0V1AZK6"/>
<proteinExistence type="predicted"/>
<protein>
    <submittedName>
        <fullName evidence="2">Uncharacterized protein</fullName>
    </submittedName>
</protein>
<reference evidence="2 3" key="1">
    <citation type="submission" date="2015-01" db="EMBL/GenBank/DDBJ databases">
        <title>Evolution of Trichinella species and genotypes.</title>
        <authorList>
            <person name="Korhonen P.K."/>
            <person name="Edoardo P."/>
            <person name="Giuseppe L.R."/>
            <person name="Gasser R.B."/>
        </authorList>
    </citation>
    <scope>NUCLEOTIDE SEQUENCE [LARGE SCALE GENOMIC DNA]</scope>
    <source>
        <strain evidence="2">ISS3</strain>
    </source>
</reference>
<dbReference type="EMBL" id="JYDH01000151">
    <property type="protein sequence ID" value="KRY30089.1"/>
    <property type="molecule type" value="Genomic_DNA"/>
</dbReference>
<accession>A0A0V1AZK6</accession>
<organism evidence="2 3">
    <name type="scientific">Trichinella spiralis</name>
    <name type="common">Trichina worm</name>
    <dbReference type="NCBI Taxonomy" id="6334"/>
    <lineage>
        <taxon>Eukaryota</taxon>
        <taxon>Metazoa</taxon>
        <taxon>Ecdysozoa</taxon>
        <taxon>Nematoda</taxon>
        <taxon>Enoplea</taxon>
        <taxon>Dorylaimia</taxon>
        <taxon>Trichinellida</taxon>
        <taxon>Trichinellidae</taxon>
        <taxon>Trichinella</taxon>
    </lineage>
</organism>
<sequence length="220" mass="25146">MEVVHIVFDHNGIESVSCHRCSSIVGVVDRFQLFKSFCREILNGLHPHRQGNTTSHLVMHRAFVKAGIMPYPAFSVATICYNADTSTQLKNIKSLVMLLSDNGIALFNAMSAHVTWSTIILLFYAIYDYAVSYIRYCDADILKLKSNLVLECTTFHIHINQYGTGRFYMKCNHFEFYISSSDRSLFLHICRTTIYFVVDASTVHRIKYPNNPVVILSITE</sequence>
<keyword evidence="1" id="KW-0812">Transmembrane</keyword>
<gene>
    <name evidence="2" type="ORF">T01_6972</name>
</gene>
<comment type="caution">
    <text evidence="2">The sequence shown here is derived from an EMBL/GenBank/DDBJ whole genome shotgun (WGS) entry which is preliminary data.</text>
</comment>
<name>A0A0V1AZK6_TRISP</name>
<dbReference type="InParanoid" id="A0A0V1AZK6"/>
<feature type="transmembrane region" description="Helical" evidence="1">
    <location>
        <begin position="104"/>
        <end position="127"/>
    </location>
</feature>
<evidence type="ECO:0000313" key="3">
    <source>
        <dbReference type="Proteomes" id="UP000054776"/>
    </source>
</evidence>
<keyword evidence="1" id="KW-1133">Transmembrane helix</keyword>
<keyword evidence="1" id="KW-0472">Membrane</keyword>
<dbReference type="Proteomes" id="UP000054776">
    <property type="component" value="Unassembled WGS sequence"/>
</dbReference>
<evidence type="ECO:0000256" key="1">
    <source>
        <dbReference type="SAM" id="Phobius"/>
    </source>
</evidence>
<evidence type="ECO:0000313" key="2">
    <source>
        <dbReference type="EMBL" id="KRY30089.1"/>
    </source>
</evidence>
<keyword evidence="3" id="KW-1185">Reference proteome</keyword>